<name>A0AAV5ULW9_9BILA</name>
<evidence type="ECO:0000313" key="2">
    <source>
        <dbReference type="EMBL" id="GMT07416.1"/>
    </source>
</evidence>
<feature type="transmembrane region" description="Helical" evidence="1">
    <location>
        <begin position="12"/>
        <end position="29"/>
    </location>
</feature>
<gene>
    <name evidence="2" type="ORF">PENTCL1PPCAC_29590</name>
</gene>
<evidence type="ECO:0000313" key="3">
    <source>
        <dbReference type="Proteomes" id="UP001432027"/>
    </source>
</evidence>
<keyword evidence="1" id="KW-1133">Transmembrane helix</keyword>
<dbReference type="Proteomes" id="UP001432027">
    <property type="component" value="Unassembled WGS sequence"/>
</dbReference>
<comment type="caution">
    <text evidence="2">The sequence shown here is derived from an EMBL/GenBank/DDBJ whole genome shotgun (WGS) entry which is preliminary data.</text>
</comment>
<reference evidence="2" key="1">
    <citation type="submission" date="2023-10" db="EMBL/GenBank/DDBJ databases">
        <title>Genome assembly of Pristionchus species.</title>
        <authorList>
            <person name="Yoshida K."/>
            <person name="Sommer R.J."/>
        </authorList>
    </citation>
    <scope>NUCLEOTIDE SEQUENCE</scope>
    <source>
        <strain evidence="2">RS0144</strain>
    </source>
</reference>
<accession>A0AAV5ULW9</accession>
<dbReference type="AlphaFoldDB" id="A0AAV5ULW9"/>
<keyword evidence="1" id="KW-0472">Membrane</keyword>
<keyword evidence="3" id="KW-1185">Reference proteome</keyword>
<evidence type="ECO:0008006" key="4">
    <source>
        <dbReference type="Google" id="ProtNLM"/>
    </source>
</evidence>
<evidence type="ECO:0000256" key="1">
    <source>
        <dbReference type="SAM" id="Phobius"/>
    </source>
</evidence>
<feature type="non-terminal residue" evidence="2">
    <location>
        <position position="1"/>
    </location>
</feature>
<dbReference type="EMBL" id="BTSX01000006">
    <property type="protein sequence ID" value="GMT07416.1"/>
    <property type="molecule type" value="Genomic_DNA"/>
</dbReference>
<protein>
    <recommendedName>
        <fullName evidence="4">G protein-coupled receptor</fullName>
    </recommendedName>
</protein>
<sequence>ERGIISSPLNPFLFLHLLYFGQLLIVGLFQSDGSSVALLGSLPFHCSYRRCIRRHRIREEQRAGVRASGTDHDHRQIPGADLPVLLLSSLPSQALSVPPLPPLDALFPRSPHFPLSEHFIDS</sequence>
<proteinExistence type="predicted"/>
<organism evidence="2 3">
    <name type="scientific">Pristionchus entomophagus</name>
    <dbReference type="NCBI Taxonomy" id="358040"/>
    <lineage>
        <taxon>Eukaryota</taxon>
        <taxon>Metazoa</taxon>
        <taxon>Ecdysozoa</taxon>
        <taxon>Nematoda</taxon>
        <taxon>Chromadorea</taxon>
        <taxon>Rhabditida</taxon>
        <taxon>Rhabditina</taxon>
        <taxon>Diplogasteromorpha</taxon>
        <taxon>Diplogasteroidea</taxon>
        <taxon>Neodiplogasteridae</taxon>
        <taxon>Pristionchus</taxon>
    </lineage>
</organism>
<keyword evidence="1" id="KW-0812">Transmembrane</keyword>